<proteinExistence type="predicted"/>
<dbReference type="KEGG" id="sari:H5J25_18895"/>
<dbReference type="EMBL" id="CP061036">
    <property type="protein sequence ID" value="QQV79318.1"/>
    <property type="molecule type" value="Genomic_DNA"/>
</dbReference>
<accession>A0A974S605</accession>
<dbReference type="Proteomes" id="UP000595894">
    <property type="component" value="Plasmid punnamed1"/>
</dbReference>
<evidence type="ECO:0000313" key="2">
    <source>
        <dbReference type="Proteomes" id="UP000595894"/>
    </source>
</evidence>
<keyword evidence="1" id="KW-0614">Plasmid</keyword>
<sequence>MVHVIDRSARADVRNPILSLPAIAALRDLEPAAQEALRLVLLDLQLDARQRAEKSWRTHKPPLAAYWSAVGVYAGHIARCLNRPRPRTRPQTRRCDPSC</sequence>
<dbReference type="RefSeq" id="WP_159513391.1">
    <property type="nucleotide sequence ID" value="NZ_CP061036.1"/>
</dbReference>
<evidence type="ECO:0000313" key="1">
    <source>
        <dbReference type="EMBL" id="QQV79318.1"/>
    </source>
</evidence>
<organism evidence="1 2">
    <name type="scientific">Sphingomonas aliaeris</name>
    <dbReference type="NCBI Taxonomy" id="2759526"/>
    <lineage>
        <taxon>Bacteria</taxon>
        <taxon>Pseudomonadati</taxon>
        <taxon>Pseudomonadota</taxon>
        <taxon>Alphaproteobacteria</taxon>
        <taxon>Sphingomonadales</taxon>
        <taxon>Sphingomonadaceae</taxon>
        <taxon>Sphingomonas</taxon>
    </lineage>
</organism>
<reference evidence="2" key="1">
    <citation type="submission" date="2020-09" db="EMBL/GenBank/DDBJ databases">
        <title>Sphingomonas sp., a new species isolated from pork steak.</title>
        <authorList>
            <person name="Heidler von Heilborn D."/>
        </authorList>
    </citation>
    <scope>NUCLEOTIDE SEQUENCE [LARGE SCALE GENOMIC DNA]</scope>
    <source>
        <plasmid evidence="2">punnamed1</plasmid>
    </source>
</reference>
<geneLocation type="plasmid" evidence="1 2">
    <name>punnamed1</name>
</geneLocation>
<name>A0A974S605_9SPHN</name>
<dbReference type="AlphaFoldDB" id="A0A974S605"/>
<gene>
    <name evidence="1" type="ORF">H5J25_18895</name>
</gene>
<protein>
    <submittedName>
        <fullName evidence="1">Uncharacterized protein</fullName>
    </submittedName>
</protein>
<keyword evidence="2" id="KW-1185">Reference proteome</keyword>